<dbReference type="EMBL" id="CYTW01000001">
    <property type="protein sequence ID" value="CUJ84319.1"/>
    <property type="molecule type" value="Genomic_DNA"/>
</dbReference>
<reference evidence="2" key="1">
    <citation type="submission" date="2015-09" db="EMBL/GenBank/DDBJ databases">
        <authorList>
            <person name="Rodrigo-Torres Lidia"/>
            <person name="Arahal R.David."/>
        </authorList>
    </citation>
    <scope>NUCLEOTIDE SEQUENCE [LARGE SCALE GENOMIC DNA]</scope>
    <source>
        <strain evidence="2">CECT 7735</strain>
    </source>
</reference>
<name>A0A0P1IA12_9RHOB</name>
<sequence>MKLRHSKATDSSFCCGRLDRTKWVIMLAVLFCLTNSMLLFSTAYAEEESFLERKDRYTRENPSHDSLIQWTEPVRLEILGAASADDMFFAASTISSVAELSLTYASLVGESSTWFTEKSLFSPKANYIVVFLPDIENKEAIDKADLQARGLDVSAAHPSVRDIVDNGISRLGAGCYGAWQASQKNEVSGFVIVADPNHDPKGCVKSVSISSFGVYPVVRIIEFPDKLPLPLVSESHLLLLISGYCRKILKDNSFHCPARLLASLDAVEAED</sequence>
<dbReference type="AlphaFoldDB" id="A0A0P1IA12"/>
<dbReference type="Proteomes" id="UP000051870">
    <property type="component" value="Unassembled WGS sequence"/>
</dbReference>
<proteinExistence type="predicted"/>
<evidence type="ECO:0000313" key="2">
    <source>
        <dbReference type="Proteomes" id="UP000051870"/>
    </source>
</evidence>
<accession>A0A0P1IA12</accession>
<evidence type="ECO:0000313" key="1">
    <source>
        <dbReference type="EMBL" id="CUJ84319.1"/>
    </source>
</evidence>
<organism evidence="1 2">
    <name type="scientific">Shimia thalassica</name>
    <dbReference type="NCBI Taxonomy" id="1715693"/>
    <lineage>
        <taxon>Bacteria</taxon>
        <taxon>Pseudomonadati</taxon>
        <taxon>Pseudomonadota</taxon>
        <taxon>Alphaproteobacteria</taxon>
        <taxon>Rhodobacterales</taxon>
        <taxon>Roseobacteraceae</taxon>
    </lineage>
</organism>
<keyword evidence="2" id="KW-1185">Reference proteome</keyword>
<gene>
    <name evidence="1" type="ORF">PH7735_00364</name>
</gene>
<protein>
    <submittedName>
        <fullName evidence="1">Uncharacterized protein</fullName>
    </submittedName>
</protein>